<evidence type="ECO:0000259" key="3">
    <source>
        <dbReference type="Pfam" id="PF00496"/>
    </source>
</evidence>
<name>A0A4U0SRA1_9ACTN</name>
<gene>
    <name evidence="4" type="ORF">FCI23_08950</name>
</gene>
<dbReference type="EMBL" id="SUMC01000006">
    <property type="protein sequence ID" value="TKA11938.1"/>
    <property type="molecule type" value="Genomic_DNA"/>
</dbReference>
<dbReference type="AlphaFoldDB" id="A0A4U0SRA1"/>
<dbReference type="Pfam" id="PF00496">
    <property type="entry name" value="SBP_bac_5"/>
    <property type="match status" value="1"/>
</dbReference>
<dbReference type="OrthoDB" id="9046151at2"/>
<comment type="caution">
    <text evidence="4">The sequence shown here is derived from an EMBL/GenBank/DDBJ whole genome shotgun (WGS) entry which is preliminary data.</text>
</comment>
<dbReference type="GO" id="GO:0043190">
    <property type="term" value="C:ATP-binding cassette (ABC) transporter complex"/>
    <property type="evidence" value="ECO:0007669"/>
    <property type="project" value="InterPro"/>
</dbReference>
<dbReference type="InterPro" id="IPR030678">
    <property type="entry name" value="Peptide/Ni-bd"/>
</dbReference>
<keyword evidence="1 2" id="KW-0732">Signal</keyword>
<dbReference type="Gene3D" id="3.40.190.10">
    <property type="entry name" value="Periplasmic binding protein-like II"/>
    <property type="match status" value="1"/>
</dbReference>
<dbReference type="Proteomes" id="UP000305778">
    <property type="component" value="Unassembled WGS sequence"/>
</dbReference>
<proteinExistence type="predicted"/>
<keyword evidence="5" id="KW-1185">Reference proteome</keyword>
<sequence>MFLRCSKFARGAPIRFAAIGLAAAVLTSCVPIQHVGVVGDHTDVYGAPVGNRQVRAGGDLVVGLSAEPDQLDPTTSSSSLTRNVMSAICEKLYDLDASGRIVPQLATQLPTISRDGLTVTIPVRTGVVFADGTPFNANAVRTSLQRDFTMKTSQRTTEMGPIKSIEATDATHVVLHYKRPFAPITAALADRAGMVMSPAALAAKGDNFGNSPVCVGPFKFVNRVPQTSITVKRDPLYYDAAHVHLDTITYRIMTDANIRAANLRSGDIQVADTISPQDVDALAKDPNLKVLQSGFLGYRGITFNTGNVDGAGTPPKTINTPIADSRVRAAFGYSVDRKTLVNTVFNNWFEPACSPIAPTTPYASAASNACPAFNPKRSLQLLKEAGVHVPLKVTLTVANSQDELRYAQALQASVAEGGFDLRIVPVEYATSLDVRKRGGFELMQIGWSGRIDPDANTSSFLATSASSNYGGFSSAQLDDLLSRAAQITDTAQRATLYGQAVQLIQRENPIVYLYRMRNITVYSTRVAGVEVYSDGLVRLGKAAFVSQQKG</sequence>
<dbReference type="Gene3D" id="3.10.105.10">
    <property type="entry name" value="Dipeptide-binding Protein, Domain 3"/>
    <property type="match status" value="1"/>
</dbReference>
<dbReference type="PIRSF" id="PIRSF002741">
    <property type="entry name" value="MppA"/>
    <property type="match status" value="1"/>
</dbReference>
<dbReference type="PROSITE" id="PS51257">
    <property type="entry name" value="PROKAR_LIPOPROTEIN"/>
    <property type="match status" value="1"/>
</dbReference>
<evidence type="ECO:0000256" key="1">
    <source>
        <dbReference type="ARBA" id="ARBA00022729"/>
    </source>
</evidence>
<dbReference type="SUPFAM" id="SSF53850">
    <property type="entry name" value="Periplasmic binding protein-like II"/>
    <property type="match status" value="1"/>
</dbReference>
<dbReference type="Gene3D" id="3.90.76.10">
    <property type="entry name" value="Dipeptide-binding Protein, Domain 1"/>
    <property type="match status" value="1"/>
</dbReference>
<dbReference type="InterPro" id="IPR039424">
    <property type="entry name" value="SBP_5"/>
</dbReference>
<evidence type="ECO:0000256" key="2">
    <source>
        <dbReference type="SAM" id="SignalP"/>
    </source>
</evidence>
<accession>A0A4U0SRA1</accession>
<dbReference type="GO" id="GO:0015833">
    <property type="term" value="P:peptide transport"/>
    <property type="evidence" value="ECO:0007669"/>
    <property type="project" value="TreeGrafter"/>
</dbReference>
<dbReference type="PANTHER" id="PTHR30290">
    <property type="entry name" value="PERIPLASMIC BINDING COMPONENT OF ABC TRANSPORTER"/>
    <property type="match status" value="1"/>
</dbReference>
<reference evidence="4 5" key="1">
    <citation type="submission" date="2019-04" db="EMBL/GenBank/DDBJ databases">
        <title>Streptomyces oryziradicis sp. nov., a novel actinomycete isolated from rhizosphere soil of rice (Oryza sativa L.).</title>
        <authorList>
            <person name="Li C."/>
        </authorList>
    </citation>
    <scope>NUCLEOTIDE SEQUENCE [LARGE SCALE GENOMIC DNA]</scope>
    <source>
        <strain evidence="4 5">NEAU-C40</strain>
    </source>
</reference>
<feature type="domain" description="Solute-binding protein family 5" evidence="3">
    <location>
        <begin position="101"/>
        <end position="466"/>
    </location>
</feature>
<dbReference type="PANTHER" id="PTHR30290:SF38">
    <property type="entry name" value="D,D-DIPEPTIDE-BINDING PERIPLASMIC PROTEIN DDPA-RELATED"/>
    <property type="match status" value="1"/>
</dbReference>
<evidence type="ECO:0000313" key="5">
    <source>
        <dbReference type="Proteomes" id="UP000305778"/>
    </source>
</evidence>
<dbReference type="GO" id="GO:1904680">
    <property type="term" value="F:peptide transmembrane transporter activity"/>
    <property type="evidence" value="ECO:0007669"/>
    <property type="project" value="TreeGrafter"/>
</dbReference>
<organism evidence="4 5">
    <name type="scientific">Actinacidiphila oryziradicis</name>
    <dbReference type="NCBI Taxonomy" id="2571141"/>
    <lineage>
        <taxon>Bacteria</taxon>
        <taxon>Bacillati</taxon>
        <taxon>Actinomycetota</taxon>
        <taxon>Actinomycetes</taxon>
        <taxon>Kitasatosporales</taxon>
        <taxon>Streptomycetaceae</taxon>
        <taxon>Actinacidiphila</taxon>
    </lineage>
</organism>
<dbReference type="InterPro" id="IPR000914">
    <property type="entry name" value="SBP_5_dom"/>
</dbReference>
<evidence type="ECO:0000313" key="4">
    <source>
        <dbReference type="EMBL" id="TKA11938.1"/>
    </source>
</evidence>
<dbReference type="GO" id="GO:0042597">
    <property type="term" value="C:periplasmic space"/>
    <property type="evidence" value="ECO:0007669"/>
    <property type="project" value="UniProtKB-ARBA"/>
</dbReference>
<feature type="chain" id="PRO_5038457931" evidence="2">
    <location>
        <begin position="18"/>
        <end position="550"/>
    </location>
</feature>
<feature type="signal peptide" evidence="2">
    <location>
        <begin position="1"/>
        <end position="17"/>
    </location>
</feature>
<protein>
    <submittedName>
        <fullName evidence="4">ABC transporter substrate-binding protein</fullName>
    </submittedName>
</protein>